<feature type="chain" id="PRO_5006604548" description="Copper-binding protein" evidence="1">
    <location>
        <begin position="18"/>
        <end position="92"/>
    </location>
</feature>
<accession>A0A0S2SJB0</accession>
<organism evidence="2 3">
    <name type="scientific">Aeromonas schubertii</name>
    <dbReference type="NCBI Taxonomy" id="652"/>
    <lineage>
        <taxon>Bacteria</taxon>
        <taxon>Pseudomonadati</taxon>
        <taxon>Pseudomonadota</taxon>
        <taxon>Gammaproteobacteria</taxon>
        <taxon>Aeromonadales</taxon>
        <taxon>Aeromonadaceae</taxon>
        <taxon>Aeromonas</taxon>
    </lineage>
</organism>
<reference evidence="2 3" key="2">
    <citation type="journal article" date="2016" name="Genome Announc.">
        <title>Complete Genome Sequence of the Highly Virulent Aeromonas schubertii Strain WL1483, Isolated from Diseased Snakehead Fish (Channa argus) in China.</title>
        <authorList>
            <person name="Liu L."/>
            <person name="Li N."/>
            <person name="Zhang D."/>
            <person name="Fu X."/>
            <person name="Shi C."/>
            <person name="Lin Q."/>
            <person name="Hao G."/>
        </authorList>
    </citation>
    <scope>NUCLEOTIDE SEQUENCE [LARGE SCALE GENOMIC DNA]</scope>
    <source>
        <strain evidence="2 3">WL1483</strain>
    </source>
</reference>
<dbReference type="Proteomes" id="UP000058114">
    <property type="component" value="Chromosome"/>
</dbReference>
<evidence type="ECO:0000313" key="2">
    <source>
        <dbReference type="EMBL" id="ALP41787.1"/>
    </source>
</evidence>
<protein>
    <recommendedName>
        <fullName evidence="4">Copper-binding protein</fullName>
    </recommendedName>
</protein>
<sequence>MRRWLLATLLLSGSALADPWLVKGGVVAREASAVTVRHEAEIRLGMPAMTMRIRVSDPMLLETLAVGDTLLLALCDNPLLNSFGLLGPSVSI</sequence>
<keyword evidence="1" id="KW-0732">Signal</keyword>
<dbReference type="Gene3D" id="2.40.50.320">
    <property type="entry name" value="Copper binding periplasmic protein CusF"/>
    <property type="match status" value="1"/>
</dbReference>
<dbReference type="RefSeq" id="WP_060588107.1">
    <property type="nucleotide sequence ID" value="NZ_CP013067.1"/>
</dbReference>
<dbReference type="InterPro" id="IPR042230">
    <property type="entry name" value="CusF_sf"/>
</dbReference>
<gene>
    <name evidence="2" type="ORF">WL1483_2368</name>
</gene>
<dbReference type="PATRIC" id="fig|652.5.peg.4345"/>
<evidence type="ECO:0000256" key="1">
    <source>
        <dbReference type="SAM" id="SignalP"/>
    </source>
</evidence>
<name>A0A0S2SJB0_9GAMM</name>
<reference evidence="3" key="1">
    <citation type="submission" date="2015-10" db="EMBL/GenBank/DDBJ databases">
        <title>Complete Genome Sequence of Aeromonas schubertii strain WL1483.</title>
        <authorList>
            <person name="Liu L."/>
        </authorList>
    </citation>
    <scope>NUCLEOTIDE SEQUENCE [LARGE SCALE GENOMIC DNA]</scope>
    <source>
        <strain evidence="3">WL1483</strain>
    </source>
</reference>
<dbReference type="AlphaFoldDB" id="A0A0S2SJB0"/>
<evidence type="ECO:0000313" key="3">
    <source>
        <dbReference type="Proteomes" id="UP000058114"/>
    </source>
</evidence>
<dbReference type="Pfam" id="PF11604">
    <property type="entry name" value="CusF_Ec"/>
    <property type="match status" value="1"/>
</dbReference>
<evidence type="ECO:0008006" key="4">
    <source>
        <dbReference type="Google" id="ProtNLM"/>
    </source>
</evidence>
<dbReference type="EMBL" id="CP013067">
    <property type="protein sequence ID" value="ALP41787.1"/>
    <property type="molecule type" value="Genomic_DNA"/>
</dbReference>
<proteinExistence type="predicted"/>
<feature type="signal peptide" evidence="1">
    <location>
        <begin position="1"/>
        <end position="17"/>
    </location>
</feature>
<dbReference type="KEGG" id="asr:WL1483_2368"/>
<dbReference type="InterPro" id="IPR021647">
    <property type="entry name" value="CusF_Ec"/>
</dbReference>